<feature type="transmembrane region" description="Helical" evidence="2">
    <location>
        <begin position="238"/>
        <end position="257"/>
    </location>
</feature>
<keyword evidence="2" id="KW-1133">Transmembrane helix</keyword>
<feature type="transmembrane region" description="Helical" evidence="2">
    <location>
        <begin position="151"/>
        <end position="171"/>
    </location>
</feature>
<dbReference type="InterPro" id="IPR000620">
    <property type="entry name" value="EamA_dom"/>
</dbReference>
<gene>
    <name evidence="4" type="ORF">CLG85_002625</name>
</gene>
<keyword evidence="2" id="KW-0812">Transmembrane</keyword>
<reference evidence="5" key="1">
    <citation type="submission" date="2023-07" db="EMBL/GenBank/DDBJ databases">
        <title>Yangia mangrovi SAOS 153D genome.</title>
        <authorList>
            <person name="Verma A."/>
            <person name="Pal Y."/>
            <person name="Sundharam S."/>
            <person name="Bisht B."/>
            <person name="Srinivasan K."/>
        </authorList>
    </citation>
    <scope>NUCLEOTIDE SEQUENCE [LARGE SCALE GENOMIC DNA]</scope>
    <source>
        <strain evidence="5">SAOS 153D</strain>
    </source>
</reference>
<dbReference type="Pfam" id="PF00892">
    <property type="entry name" value="EamA"/>
    <property type="match status" value="2"/>
</dbReference>
<accession>A0ABT2KI55</accession>
<dbReference type="SUPFAM" id="SSF103481">
    <property type="entry name" value="Multidrug resistance efflux transporter EmrE"/>
    <property type="match status" value="2"/>
</dbReference>
<sequence>MQRHPFYGLGLATLGALVLTPDTLLMRLSGMEGLSMLTWRGIALGCTFWAIFLLTSRGPRNLHLLLTRPGLTVIACQSANAALFSLGIAVAPVAVVLLAVATMPVCAALLSRLLYGEPTSRATWITMGAVLLGIGLAVSGKGDLAASPGTLMGALCGFGVALTLGLSFVTLRHAPALPLMPAMGSGALISGVCGLALVPAGALTAGHVLPILATGAVILPVSFFCLSSASRHTAAANVSLLMLLETVLGPVWVWAFLGEAPSPRMLLGGALVVTSLALYILTTRRRAPRPAMVPPVGSSRSKYPGGEARSAEGAEPPLS</sequence>
<feature type="domain" description="EamA" evidence="3">
    <location>
        <begin position="22"/>
        <end position="137"/>
    </location>
</feature>
<keyword evidence="2" id="KW-0472">Membrane</keyword>
<dbReference type="Proteomes" id="UP000217448">
    <property type="component" value="Unassembled WGS sequence"/>
</dbReference>
<feature type="transmembrane region" description="Helical" evidence="2">
    <location>
        <begin position="263"/>
        <end position="282"/>
    </location>
</feature>
<evidence type="ECO:0000259" key="3">
    <source>
        <dbReference type="Pfam" id="PF00892"/>
    </source>
</evidence>
<dbReference type="PANTHER" id="PTHR22911:SF137">
    <property type="entry name" value="SOLUTE CARRIER FAMILY 35 MEMBER G2-RELATED"/>
    <property type="match status" value="1"/>
</dbReference>
<dbReference type="EMBL" id="NTHN02000003">
    <property type="protein sequence ID" value="MCT4369297.1"/>
    <property type="molecule type" value="Genomic_DNA"/>
</dbReference>
<dbReference type="InterPro" id="IPR037185">
    <property type="entry name" value="EmrE-like"/>
</dbReference>
<feature type="domain" description="EamA" evidence="3">
    <location>
        <begin position="152"/>
        <end position="279"/>
    </location>
</feature>
<feature type="transmembrane region" description="Helical" evidence="2">
    <location>
        <begin position="208"/>
        <end position="226"/>
    </location>
</feature>
<proteinExistence type="predicted"/>
<feature type="transmembrane region" description="Helical" evidence="2">
    <location>
        <begin position="37"/>
        <end position="55"/>
    </location>
</feature>
<comment type="caution">
    <text evidence="4">The sequence shown here is derived from an EMBL/GenBank/DDBJ whole genome shotgun (WGS) entry which is preliminary data.</text>
</comment>
<evidence type="ECO:0000256" key="2">
    <source>
        <dbReference type="SAM" id="Phobius"/>
    </source>
</evidence>
<feature type="region of interest" description="Disordered" evidence="1">
    <location>
        <begin position="289"/>
        <end position="319"/>
    </location>
</feature>
<protein>
    <submittedName>
        <fullName evidence="4">DMT family transporter</fullName>
    </submittedName>
</protein>
<dbReference type="PANTHER" id="PTHR22911">
    <property type="entry name" value="ACYL-MALONYL CONDENSING ENZYME-RELATED"/>
    <property type="match status" value="1"/>
</dbReference>
<evidence type="ECO:0000313" key="5">
    <source>
        <dbReference type="Proteomes" id="UP000217448"/>
    </source>
</evidence>
<dbReference type="RefSeq" id="WP_141244571.1">
    <property type="nucleotide sequence ID" value="NZ_NTHN02000003.1"/>
</dbReference>
<feature type="transmembrane region" description="Helical" evidence="2">
    <location>
        <begin position="183"/>
        <end position="202"/>
    </location>
</feature>
<organism evidence="4 5">
    <name type="scientific">Alloyangia mangrovi</name>
    <dbReference type="NCBI Taxonomy" id="1779329"/>
    <lineage>
        <taxon>Bacteria</taxon>
        <taxon>Pseudomonadati</taxon>
        <taxon>Pseudomonadota</taxon>
        <taxon>Alphaproteobacteria</taxon>
        <taxon>Rhodobacterales</taxon>
        <taxon>Roseobacteraceae</taxon>
        <taxon>Alloyangia</taxon>
    </lineage>
</organism>
<feature type="transmembrane region" description="Helical" evidence="2">
    <location>
        <begin position="88"/>
        <end position="110"/>
    </location>
</feature>
<feature type="transmembrane region" description="Helical" evidence="2">
    <location>
        <begin position="6"/>
        <end position="25"/>
    </location>
</feature>
<keyword evidence="5" id="KW-1185">Reference proteome</keyword>
<name>A0ABT2KI55_9RHOB</name>
<evidence type="ECO:0000256" key="1">
    <source>
        <dbReference type="SAM" id="MobiDB-lite"/>
    </source>
</evidence>
<feature type="transmembrane region" description="Helical" evidence="2">
    <location>
        <begin position="122"/>
        <end position="139"/>
    </location>
</feature>
<evidence type="ECO:0000313" key="4">
    <source>
        <dbReference type="EMBL" id="MCT4369297.1"/>
    </source>
</evidence>